<feature type="compositionally biased region" description="Acidic residues" evidence="2">
    <location>
        <begin position="35"/>
        <end position="47"/>
    </location>
</feature>
<feature type="region of interest" description="Disordered" evidence="2">
    <location>
        <begin position="1"/>
        <end position="96"/>
    </location>
</feature>
<feature type="compositionally biased region" description="Basic and acidic residues" evidence="2">
    <location>
        <begin position="649"/>
        <end position="659"/>
    </location>
</feature>
<feature type="compositionally biased region" description="Low complexity" evidence="2">
    <location>
        <begin position="601"/>
        <end position="617"/>
    </location>
</feature>
<name>A0A4Z0YC34_9PEZI</name>
<feature type="compositionally biased region" description="Acidic residues" evidence="2">
    <location>
        <begin position="637"/>
        <end position="648"/>
    </location>
</feature>
<dbReference type="OrthoDB" id="3439669at2759"/>
<feature type="compositionally biased region" description="Acidic residues" evidence="2">
    <location>
        <begin position="59"/>
        <end position="74"/>
    </location>
</feature>
<feature type="compositionally biased region" description="Acidic residues" evidence="2">
    <location>
        <begin position="711"/>
        <end position="736"/>
    </location>
</feature>
<feature type="coiled-coil region" evidence="1">
    <location>
        <begin position="96"/>
        <end position="141"/>
    </location>
</feature>
<protein>
    <submittedName>
        <fullName evidence="3">Uncharacterized protein</fullName>
    </submittedName>
</protein>
<gene>
    <name evidence="3" type="ORF">E0Z10_g7253</name>
</gene>
<dbReference type="Proteomes" id="UP000297716">
    <property type="component" value="Unassembled WGS sequence"/>
</dbReference>
<dbReference type="EMBL" id="SKBN01000165">
    <property type="protein sequence ID" value="TGJ81514.1"/>
    <property type="molecule type" value="Genomic_DNA"/>
</dbReference>
<keyword evidence="4" id="KW-1185">Reference proteome</keyword>
<comment type="caution">
    <text evidence="3">The sequence shown here is derived from an EMBL/GenBank/DDBJ whole genome shotgun (WGS) entry which is preliminary data.</text>
</comment>
<feature type="compositionally biased region" description="Low complexity" evidence="2">
    <location>
        <begin position="743"/>
        <end position="761"/>
    </location>
</feature>
<feature type="compositionally biased region" description="Acidic residues" evidence="2">
    <location>
        <begin position="571"/>
        <end position="581"/>
    </location>
</feature>
<evidence type="ECO:0000256" key="2">
    <source>
        <dbReference type="SAM" id="MobiDB-lite"/>
    </source>
</evidence>
<accession>A0A4Z0YC34</accession>
<organism evidence="3 4">
    <name type="scientific">Xylaria hypoxylon</name>
    <dbReference type="NCBI Taxonomy" id="37992"/>
    <lineage>
        <taxon>Eukaryota</taxon>
        <taxon>Fungi</taxon>
        <taxon>Dikarya</taxon>
        <taxon>Ascomycota</taxon>
        <taxon>Pezizomycotina</taxon>
        <taxon>Sordariomycetes</taxon>
        <taxon>Xylariomycetidae</taxon>
        <taxon>Xylariales</taxon>
        <taxon>Xylariaceae</taxon>
        <taxon>Xylaria</taxon>
    </lineage>
</organism>
<sequence length="775" mass="87666">MSSFGVSRPPADGSDDENDINHSQRVSNPGNNDDNLSDDSEGDDDPDPGAHLMDKSGDVNEEILDELSEDDDENEERRSPPSSRRAPNPKPRRVRCKKCQEIKRQWNKEATELRKEIETTERELNAKIKSLKDEIIRLKAGNTIIWDPWGERLSELLERIRQLDPNGDETDYLYEYHRTYYDSCKQGNMSTNDNITHPDLVLERTVYTPREIRRYFNRQAIRDRYNGALINLRDPDNPPFLDYILGDEVHFPSRFHIGDGPCCVAKADKPSRYLDYLLVCKRWYYVTAHLFYATNTFAFSSLGELGRFFNGIGKPRAERIVNVEFMLRGALTPRQKKGVSLRKQPLACFLYTTRLRTLVVHINESARHYMRRPYEMMKPSDYCTDFGGKKFSTHKEEDKLDIFAMEVRRTDLQPNYRKCRSMRTVQGIDFIYQLRGLKWARFYDTNQPKTCVPIKDHSFLRDINSVVTLKKSDSMALKAEIENLRPLTALKDFVLGDDIKELVLSFYDDTVDLVSDGGSETSSPSSSCISGFSGLAITLSDDSSDSDYSSDSDSDGGSVVSSRRPCGMDRDVEEVYSDTEMGDNGNGPELKPLDVDMSETNSSSGRSSQSGSNNMNRYPDDSGLHTTVTPQPPVIVIEDDDDDDDEINDYNRHMRHDEGFSTNSELFVRSRPRSTPRNGGEGIHVVGNSVDVIDLTGNDDNDIDVTIIDDPNNDEDDGDEDEEVKSYDDDDSEDETNSMKTESSSSQGPSDPPDLGSGSDSNIPLKRSIREGGLG</sequence>
<keyword evidence="1" id="KW-0175">Coiled coil</keyword>
<reference evidence="3 4" key="1">
    <citation type="submission" date="2019-03" db="EMBL/GenBank/DDBJ databases">
        <title>Draft genome sequence of Xylaria hypoxylon DSM 108379, a ubiquitous saprotrophic-parasitic fungi on hardwood.</title>
        <authorList>
            <person name="Buettner E."/>
            <person name="Leonhardt S."/>
            <person name="Gebauer A.M."/>
            <person name="Liers C."/>
            <person name="Hofrichter M."/>
            <person name="Kellner H."/>
        </authorList>
    </citation>
    <scope>NUCLEOTIDE SEQUENCE [LARGE SCALE GENOMIC DNA]</scope>
    <source>
        <strain evidence="3 4">DSM 108379</strain>
    </source>
</reference>
<dbReference type="AlphaFoldDB" id="A0A4Z0YC34"/>
<evidence type="ECO:0000313" key="3">
    <source>
        <dbReference type="EMBL" id="TGJ81514.1"/>
    </source>
</evidence>
<evidence type="ECO:0000313" key="4">
    <source>
        <dbReference type="Proteomes" id="UP000297716"/>
    </source>
</evidence>
<feature type="compositionally biased region" description="Acidic residues" evidence="2">
    <location>
        <begin position="542"/>
        <end position="554"/>
    </location>
</feature>
<dbReference type="STRING" id="37992.A0A4Z0YC34"/>
<proteinExistence type="predicted"/>
<evidence type="ECO:0000256" key="1">
    <source>
        <dbReference type="SAM" id="Coils"/>
    </source>
</evidence>
<feature type="region of interest" description="Disordered" evidence="2">
    <location>
        <begin position="541"/>
        <end position="775"/>
    </location>
</feature>